<evidence type="ECO:0000313" key="4">
    <source>
        <dbReference type="Proteomes" id="UP001280121"/>
    </source>
</evidence>
<feature type="domain" description="ARID" evidence="2">
    <location>
        <begin position="86"/>
        <end position="179"/>
    </location>
</feature>
<comment type="caution">
    <text evidence="3">The sequence shown here is derived from an EMBL/GenBank/DDBJ whole genome shotgun (WGS) entry which is preliminary data.</text>
</comment>
<dbReference type="SMART" id="SM01014">
    <property type="entry name" value="ARID"/>
    <property type="match status" value="1"/>
</dbReference>
<proteinExistence type="predicted"/>
<dbReference type="Proteomes" id="UP001280121">
    <property type="component" value="Unassembled WGS sequence"/>
</dbReference>
<dbReference type="SMART" id="SM01189">
    <property type="entry name" value="ELM2"/>
    <property type="match status" value="1"/>
</dbReference>
<dbReference type="Pfam" id="PF01388">
    <property type="entry name" value="ARID"/>
    <property type="match status" value="1"/>
</dbReference>
<name>A0AAD9XRG6_9ROSI</name>
<evidence type="ECO:0000313" key="3">
    <source>
        <dbReference type="EMBL" id="KAK2664116.1"/>
    </source>
</evidence>
<sequence length="656" mass="73993">MAGWSNLENGSALDGEKSVDNCQTEDCCLDIDYSENGVDSSQTMDCCLDIDLSENGVDSSQTMDCCLDIDQSVESGFDDPDAAYEVELKCLFDQVLSVFLNEVAARGGMRPMPAKLGDGPELDLFKLFWVVKERGGFGLVSENGLWSFVVKDLGLVRCVSGSVKLIYLKYLNELEEGLMGNGSKRLGNGESDCGGNFGFWSLEGVKEFRGLLDKWPYQKLKNDKLALVECKENEGCVDMDLIKSGLDLSDPKSRHAREHVVGKRFRDDDEKLYSSDSSASRKRKQESLSGMLNWVTRIAICPHDLSIKGAKEPSGNDFRMQAIRARDALLRKRPVDSNIGQSTLQKNQKMHLSMYDDDVKDHRNQSTERTRCSGRRLTKNRLHSCCSSCSATESKPTSPCKTELENVPKEKKPVTAVSSARNTTVFAPWNRPLEKNVRVGPHFQASVPEWTGVAVESDSKWLGTRVWPLVNKEQNSLIERDYIGRGRPDSCGCQFPGSHICIRFHITSKRMKLKRELGSVFFSWKFNDMGEEVALRWTVEEEKLFKEIAKSNPESSSFIKRKKNSDAPTWDSLSKIFRRKIRKDLIQYYFNVFLVYRRRYQNRVTPSNIDSDDEGADFGSFGESFGLDAVTVPVSELCSQNRQLTGFEQTVKSLKN</sequence>
<protein>
    <recommendedName>
        <fullName evidence="2">ARID domain-containing protein</fullName>
    </recommendedName>
</protein>
<dbReference type="Gene3D" id="1.10.150.60">
    <property type="entry name" value="ARID DNA-binding domain"/>
    <property type="match status" value="1"/>
</dbReference>
<dbReference type="InterPro" id="IPR000949">
    <property type="entry name" value="ELM2_dom"/>
</dbReference>
<dbReference type="InterPro" id="IPR036431">
    <property type="entry name" value="ARID_dom_sf"/>
</dbReference>
<dbReference type="GO" id="GO:0003677">
    <property type="term" value="F:DNA binding"/>
    <property type="evidence" value="ECO:0007669"/>
    <property type="project" value="InterPro"/>
</dbReference>
<dbReference type="PANTHER" id="PTHR46410">
    <property type="entry name" value="AT-RICH INTERACTIVE DOMAIN-CONTAINING PROTEIN 2"/>
    <property type="match status" value="1"/>
</dbReference>
<gene>
    <name evidence="3" type="ORF">Ddye_002690</name>
</gene>
<dbReference type="EMBL" id="JANJYI010000001">
    <property type="protein sequence ID" value="KAK2664116.1"/>
    <property type="molecule type" value="Genomic_DNA"/>
</dbReference>
<evidence type="ECO:0000256" key="1">
    <source>
        <dbReference type="ARBA" id="ARBA00023242"/>
    </source>
</evidence>
<dbReference type="SMART" id="SM00501">
    <property type="entry name" value="BRIGHT"/>
    <property type="match status" value="1"/>
</dbReference>
<dbReference type="SUPFAM" id="SSF46774">
    <property type="entry name" value="ARID-like"/>
    <property type="match status" value="1"/>
</dbReference>
<evidence type="ECO:0000259" key="2">
    <source>
        <dbReference type="PROSITE" id="PS51011"/>
    </source>
</evidence>
<accession>A0AAD9XRG6</accession>
<keyword evidence="1" id="KW-0539">Nucleus</keyword>
<dbReference type="PANTHER" id="PTHR46410:SF18">
    <property type="entry name" value="AT-RICH INTERACTIVE DOMAIN-CONTAINING PROTEIN 2"/>
    <property type="match status" value="1"/>
</dbReference>
<dbReference type="CDD" id="cd16100">
    <property type="entry name" value="ARID"/>
    <property type="match status" value="1"/>
</dbReference>
<keyword evidence="4" id="KW-1185">Reference proteome</keyword>
<dbReference type="InterPro" id="IPR001606">
    <property type="entry name" value="ARID_dom"/>
</dbReference>
<organism evidence="3 4">
    <name type="scientific">Dipteronia dyeriana</name>
    <dbReference type="NCBI Taxonomy" id="168575"/>
    <lineage>
        <taxon>Eukaryota</taxon>
        <taxon>Viridiplantae</taxon>
        <taxon>Streptophyta</taxon>
        <taxon>Embryophyta</taxon>
        <taxon>Tracheophyta</taxon>
        <taxon>Spermatophyta</taxon>
        <taxon>Magnoliopsida</taxon>
        <taxon>eudicotyledons</taxon>
        <taxon>Gunneridae</taxon>
        <taxon>Pentapetalae</taxon>
        <taxon>rosids</taxon>
        <taxon>malvids</taxon>
        <taxon>Sapindales</taxon>
        <taxon>Sapindaceae</taxon>
        <taxon>Hippocastanoideae</taxon>
        <taxon>Acereae</taxon>
        <taxon>Dipteronia</taxon>
    </lineage>
</organism>
<reference evidence="3" key="1">
    <citation type="journal article" date="2023" name="Plant J.">
        <title>Genome sequences and population genomics provide insights into the demographic history, inbreeding, and mutation load of two 'living fossil' tree species of Dipteronia.</title>
        <authorList>
            <person name="Feng Y."/>
            <person name="Comes H.P."/>
            <person name="Chen J."/>
            <person name="Zhu S."/>
            <person name="Lu R."/>
            <person name="Zhang X."/>
            <person name="Li P."/>
            <person name="Qiu J."/>
            <person name="Olsen K.M."/>
            <person name="Qiu Y."/>
        </authorList>
    </citation>
    <scope>NUCLEOTIDE SEQUENCE</scope>
    <source>
        <strain evidence="3">KIB01</strain>
    </source>
</reference>
<dbReference type="AlphaFoldDB" id="A0AAD9XRG6"/>
<dbReference type="PROSITE" id="PS51011">
    <property type="entry name" value="ARID"/>
    <property type="match status" value="1"/>
</dbReference>